<dbReference type="InterPro" id="IPR000873">
    <property type="entry name" value="AMP-dep_synth/lig_dom"/>
</dbReference>
<dbReference type="Gene3D" id="3.40.50.12780">
    <property type="entry name" value="N-terminal domain of ligase-like"/>
    <property type="match status" value="1"/>
</dbReference>
<gene>
    <name evidence="2" type="ORF">SAMN05443637_110183</name>
</gene>
<dbReference type="OrthoDB" id="9803968at2"/>
<evidence type="ECO:0000259" key="1">
    <source>
        <dbReference type="Pfam" id="PF00501"/>
    </source>
</evidence>
<organism evidence="2 3">
    <name type="scientific">Pseudonocardia thermophila</name>
    <dbReference type="NCBI Taxonomy" id="1848"/>
    <lineage>
        <taxon>Bacteria</taxon>
        <taxon>Bacillati</taxon>
        <taxon>Actinomycetota</taxon>
        <taxon>Actinomycetes</taxon>
        <taxon>Pseudonocardiales</taxon>
        <taxon>Pseudonocardiaceae</taxon>
        <taxon>Pseudonocardia</taxon>
    </lineage>
</organism>
<accession>A0A1M6UMH1</accession>
<dbReference type="PANTHER" id="PTHR43767:SF7">
    <property type="entry name" value="MEDIUM_LONG-CHAIN-FATTY-ACID--COA LIGASE FADD8"/>
    <property type="match status" value="1"/>
</dbReference>
<dbReference type="EMBL" id="FRAP01000010">
    <property type="protein sequence ID" value="SHK70475.1"/>
    <property type="molecule type" value="Genomic_DNA"/>
</dbReference>
<protein>
    <submittedName>
        <fullName evidence="2">Fatty-acyl-CoA synthase</fullName>
    </submittedName>
</protein>
<name>A0A1M6UMH1_PSETH</name>
<reference evidence="2 3" key="1">
    <citation type="submission" date="2016-11" db="EMBL/GenBank/DDBJ databases">
        <authorList>
            <person name="Jaros S."/>
            <person name="Januszkiewicz K."/>
            <person name="Wedrychowicz H."/>
        </authorList>
    </citation>
    <scope>NUCLEOTIDE SEQUENCE [LARGE SCALE GENOMIC DNA]</scope>
    <source>
        <strain evidence="2 3">DSM 43832</strain>
    </source>
</reference>
<feature type="domain" description="AMP-dependent synthetase/ligase" evidence="1">
    <location>
        <begin position="16"/>
        <end position="337"/>
    </location>
</feature>
<sequence length="374" mass="38352">MTGPFNGPGLGELVVRALRRHPGRLAFVAGDRCVTYAETAGLIGRALAAFDARGLRPGDLVLQVVGNRPEQWAVQAACALAGLRSAGLPPGADTAAAAAWCGARLVITEAGLAGFWASTPSAAPLVARADAADVARVAFTRGTTGPRKRVLLSGRALAAAGLFQLTAAEWPAEVRLLCAEPVSGGFGTMVLPALLRGGTVVLTDDTAPETVAEAIDRHRPTVAYLLTVNLARLAHELPVPSTFETLVYSGGPLAPGDLDAALARFGPILVQATGQTEAPKSFAVLGKADHHPGLAATDIGMPLPGMRVAVLGPDGAPVPDGEPGELCLRGPAVMSGYADDPAATAHAFRGGWHHTGDLARLDERGHLHLIGRLG</sequence>
<dbReference type="Proteomes" id="UP000184363">
    <property type="component" value="Unassembled WGS sequence"/>
</dbReference>
<keyword evidence="3" id="KW-1185">Reference proteome</keyword>
<evidence type="ECO:0000313" key="2">
    <source>
        <dbReference type="EMBL" id="SHK70475.1"/>
    </source>
</evidence>
<evidence type="ECO:0000313" key="3">
    <source>
        <dbReference type="Proteomes" id="UP000184363"/>
    </source>
</evidence>
<dbReference type="InterPro" id="IPR050237">
    <property type="entry name" value="ATP-dep_AMP-bd_enzyme"/>
</dbReference>
<dbReference type="Pfam" id="PF00501">
    <property type="entry name" value="AMP-binding"/>
    <property type="match status" value="1"/>
</dbReference>
<dbReference type="STRING" id="1848.SAMN05443637_110183"/>
<dbReference type="SUPFAM" id="SSF56801">
    <property type="entry name" value="Acetyl-CoA synthetase-like"/>
    <property type="match status" value="1"/>
</dbReference>
<dbReference type="PANTHER" id="PTHR43767">
    <property type="entry name" value="LONG-CHAIN-FATTY-ACID--COA LIGASE"/>
    <property type="match status" value="1"/>
</dbReference>
<proteinExistence type="predicted"/>
<dbReference type="InterPro" id="IPR042099">
    <property type="entry name" value="ANL_N_sf"/>
</dbReference>
<dbReference type="AlphaFoldDB" id="A0A1M6UMH1"/>
<dbReference type="RefSeq" id="WP_073457669.1">
    <property type="nucleotide sequence ID" value="NZ_FRAP01000010.1"/>
</dbReference>